<evidence type="ECO:0008006" key="3">
    <source>
        <dbReference type="Google" id="ProtNLM"/>
    </source>
</evidence>
<organism evidence="1 2">
    <name type="scientific">Rachicladosporium monterosium</name>
    <dbReference type="NCBI Taxonomy" id="1507873"/>
    <lineage>
        <taxon>Eukaryota</taxon>
        <taxon>Fungi</taxon>
        <taxon>Dikarya</taxon>
        <taxon>Ascomycota</taxon>
        <taxon>Pezizomycotina</taxon>
        <taxon>Dothideomycetes</taxon>
        <taxon>Dothideomycetidae</taxon>
        <taxon>Cladosporiales</taxon>
        <taxon>Cladosporiaceae</taxon>
        <taxon>Rachicladosporium</taxon>
    </lineage>
</organism>
<comment type="caution">
    <text evidence="1">The sequence shown here is derived from an EMBL/GenBank/DDBJ whole genome shotgun (WGS) entry which is preliminary data.</text>
</comment>
<dbReference type="InterPro" id="IPR008984">
    <property type="entry name" value="SMAD_FHA_dom_sf"/>
</dbReference>
<keyword evidence="2" id="KW-1185">Reference proteome</keyword>
<feature type="non-terminal residue" evidence="1">
    <location>
        <position position="1"/>
    </location>
</feature>
<protein>
    <recommendedName>
        <fullName evidence="3">FHA domain-containing protein</fullName>
    </recommendedName>
</protein>
<dbReference type="SUPFAM" id="SSF49879">
    <property type="entry name" value="SMAD/FHA domain"/>
    <property type="match status" value="1"/>
</dbReference>
<evidence type="ECO:0000313" key="2">
    <source>
        <dbReference type="Proteomes" id="UP001308179"/>
    </source>
</evidence>
<evidence type="ECO:0000313" key="1">
    <source>
        <dbReference type="EMBL" id="KAK5143170.1"/>
    </source>
</evidence>
<accession>A0ABR0L444</accession>
<name>A0ABR0L444_9PEZI</name>
<dbReference type="EMBL" id="JAVRRR010000344">
    <property type="protein sequence ID" value="KAK5143170.1"/>
    <property type="molecule type" value="Genomic_DNA"/>
</dbReference>
<reference evidence="1 2" key="1">
    <citation type="submission" date="2023-08" db="EMBL/GenBank/DDBJ databases">
        <title>Black Yeasts Isolated from many extreme environments.</title>
        <authorList>
            <person name="Coleine C."/>
            <person name="Stajich J.E."/>
            <person name="Selbmann L."/>
        </authorList>
    </citation>
    <scope>NUCLEOTIDE SEQUENCE [LARGE SCALE GENOMIC DNA]</scope>
    <source>
        <strain evidence="1 2">CCFEE 5386</strain>
    </source>
</reference>
<gene>
    <name evidence="1" type="ORF">LTR32_004648</name>
</gene>
<dbReference type="Proteomes" id="UP001308179">
    <property type="component" value="Unassembled WGS sequence"/>
</dbReference>
<proteinExistence type="predicted"/>
<sequence>GVVALELTLNSRETTPADETQSGDVEKKEVLGDRPVVTFSKLFASDTFKNGLQLDTNPISSHVLLGHRRTKSISGRQCNVTVDDAHSIWLHDYNSTYGTAVEHSGQNGAEVRRKETWLLDFTFGAEDRFPGMTIHCGRFAIQIDFPNHGR</sequence>